<keyword evidence="2" id="KW-0813">Transport</keyword>
<evidence type="ECO:0000256" key="5">
    <source>
        <dbReference type="ARBA" id="ARBA00023136"/>
    </source>
</evidence>
<dbReference type="AlphaFoldDB" id="A0A0M3HN39"/>
<reference evidence="7" key="1">
    <citation type="submission" date="2017-02" db="UniProtKB">
        <authorList>
            <consortium name="WormBaseParasite"/>
        </authorList>
    </citation>
    <scope>IDENTIFICATION</scope>
</reference>
<evidence type="ECO:0000256" key="3">
    <source>
        <dbReference type="ARBA" id="ARBA00022692"/>
    </source>
</evidence>
<dbReference type="Gene3D" id="1.20.1250.20">
    <property type="entry name" value="MFS general substrate transporter like domains"/>
    <property type="match status" value="1"/>
</dbReference>
<accession>A0A0M3HN39</accession>
<dbReference type="Proteomes" id="UP000036681">
    <property type="component" value="Unplaced"/>
</dbReference>
<keyword evidence="6" id="KW-1185">Reference proteome</keyword>
<dbReference type="InterPro" id="IPR005828">
    <property type="entry name" value="MFS_sugar_transport-like"/>
</dbReference>
<name>A0A0M3HN39_ASCLU</name>
<sequence length="75" mass="8087">MSDERSGASSIPWFYASELFASNARASATAVACAVNWGMNFAVGLLFPPIQEVPETGLKKIPNFLIFTPMTYALA</sequence>
<keyword evidence="4" id="KW-1133">Transmembrane helix</keyword>
<dbReference type="GO" id="GO:0015149">
    <property type="term" value="F:hexose transmembrane transporter activity"/>
    <property type="evidence" value="ECO:0007669"/>
    <property type="project" value="TreeGrafter"/>
</dbReference>
<comment type="subcellular location">
    <subcellularLocation>
        <location evidence="1">Membrane</location>
    </subcellularLocation>
</comment>
<dbReference type="Pfam" id="PF00083">
    <property type="entry name" value="Sugar_tr"/>
    <property type="match status" value="1"/>
</dbReference>
<dbReference type="PANTHER" id="PTHR23503">
    <property type="entry name" value="SOLUTE CARRIER FAMILY 2"/>
    <property type="match status" value="1"/>
</dbReference>
<keyword evidence="3" id="KW-0812">Transmembrane</keyword>
<evidence type="ECO:0000256" key="4">
    <source>
        <dbReference type="ARBA" id="ARBA00022989"/>
    </source>
</evidence>
<dbReference type="PANTHER" id="PTHR23503:SF8">
    <property type="entry name" value="FACILITATED GLUCOSE TRANSPORTER PROTEIN 1"/>
    <property type="match status" value="1"/>
</dbReference>
<evidence type="ECO:0000313" key="7">
    <source>
        <dbReference type="WBParaSite" id="ALUE_0000304401-mRNA-1"/>
    </source>
</evidence>
<keyword evidence="5" id="KW-0472">Membrane</keyword>
<evidence type="ECO:0000313" key="6">
    <source>
        <dbReference type="Proteomes" id="UP000036681"/>
    </source>
</evidence>
<evidence type="ECO:0000256" key="1">
    <source>
        <dbReference type="ARBA" id="ARBA00004370"/>
    </source>
</evidence>
<dbReference type="InterPro" id="IPR045263">
    <property type="entry name" value="GLUT"/>
</dbReference>
<protein>
    <submittedName>
        <fullName evidence="7">MFS domain-containing protein</fullName>
    </submittedName>
</protein>
<dbReference type="InterPro" id="IPR036259">
    <property type="entry name" value="MFS_trans_sf"/>
</dbReference>
<dbReference type="WBParaSite" id="ALUE_0000304401-mRNA-1">
    <property type="protein sequence ID" value="ALUE_0000304401-mRNA-1"/>
    <property type="gene ID" value="ALUE_0000304401"/>
</dbReference>
<dbReference type="GO" id="GO:0016020">
    <property type="term" value="C:membrane"/>
    <property type="evidence" value="ECO:0007669"/>
    <property type="project" value="UniProtKB-SubCell"/>
</dbReference>
<evidence type="ECO:0000256" key="2">
    <source>
        <dbReference type="ARBA" id="ARBA00022448"/>
    </source>
</evidence>
<proteinExistence type="predicted"/>
<organism evidence="6 7">
    <name type="scientific">Ascaris lumbricoides</name>
    <name type="common">Giant roundworm</name>
    <dbReference type="NCBI Taxonomy" id="6252"/>
    <lineage>
        <taxon>Eukaryota</taxon>
        <taxon>Metazoa</taxon>
        <taxon>Ecdysozoa</taxon>
        <taxon>Nematoda</taxon>
        <taxon>Chromadorea</taxon>
        <taxon>Rhabditida</taxon>
        <taxon>Spirurina</taxon>
        <taxon>Ascaridomorpha</taxon>
        <taxon>Ascaridoidea</taxon>
        <taxon>Ascarididae</taxon>
        <taxon>Ascaris</taxon>
    </lineage>
</organism>